<evidence type="ECO:0000313" key="10">
    <source>
        <dbReference type="EMBL" id="BDC99924.1"/>
    </source>
</evidence>
<feature type="domain" description="ABC3 transporter permease C-terminal" evidence="8">
    <location>
        <begin position="309"/>
        <end position="420"/>
    </location>
</feature>
<keyword evidence="3 7" id="KW-0812">Transmembrane</keyword>
<keyword evidence="2" id="KW-1003">Cell membrane</keyword>
<evidence type="ECO:0000256" key="1">
    <source>
        <dbReference type="ARBA" id="ARBA00004651"/>
    </source>
</evidence>
<comment type="similarity">
    <text evidence="6">Belongs to the ABC-4 integral membrane protein family.</text>
</comment>
<feature type="domain" description="MacB-like periplasmic core" evidence="9">
    <location>
        <begin position="37"/>
        <end position="237"/>
    </location>
</feature>
<dbReference type="Pfam" id="PF02687">
    <property type="entry name" value="FtsX"/>
    <property type="match status" value="1"/>
</dbReference>
<dbReference type="PANTHER" id="PTHR30572">
    <property type="entry name" value="MEMBRANE COMPONENT OF TRANSPORTER-RELATED"/>
    <property type="match status" value="1"/>
</dbReference>
<dbReference type="Proteomes" id="UP001354989">
    <property type="component" value="Chromosome"/>
</dbReference>
<sequence length="426" mass="46145">MQLNSALIKTTTLKTLFLIWESFRSSLNALKSNLLRTILSLLGVTVGIFAIIGVFTLVDSLQNGIKKSLDFLGGDLIYVEKWPYGLGGDYPWWTYLNRPEASFAEFKTLEANLDNQSSIAISAVKDGVTFKKGSNSASGMVLLGVSYQYDQIMELNMQEGRYFTQVEADGGRNVTVIGHELSEQLFPQGDAVGSMVTLRGHRCKIIGVLRSEGENLFSFVDKDKACFVPFKFFTKLYFVGKNGVGPSIAIKGFDTDPGLMNLEGEVRGVMRRLRGLRPKDDDNFAINRPEAIAGAIDNIFAVLSLAGGVIGFFSILVGGFGIANIMFVSVKERTNLIGIQKALGAKRFYILFQFLFEAMLLSLAGGAVGLVLVFGLTFIPISGLELGLSFGNVMVGLVVSSIIGLLAGVIPAAIAAKMDPVQAIRQ</sequence>
<proteinExistence type="inferred from homology"/>
<evidence type="ECO:0000256" key="5">
    <source>
        <dbReference type="ARBA" id="ARBA00023136"/>
    </source>
</evidence>
<dbReference type="InterPro" id="IPR050250">
    <property type="entry name" value="Macrolide_Exporter_MacB"/>
</dbReference>
<evidence type="ECO:0000256" key="3">
    <source>
        <dbReference type="ARBA" id="ARBA00022692"/>
    </source>
</evidence>
<accession>A0ABN6L9T1</accession>
<feature type="transmembrane region" description="Helical" evidence="7">
    <location>
        <begin position="34"/>
        <end position="58"/>
    </location>
</feature>
<feature type="transmembrane region" description="Helical" evidence="7">
    <location>
        <begin position="348"/>
        <end position="381"/>
    </location>
</feature>
<evidence type="ECO:0000259" key="8">
    <source>
        <dbReference type="Pfam" id="PF02687"/>
    </source>
</evidence>
<comment type="subcellular location">
    <subcellularLocation>
        <location evidence="1">Cell membrane</location>
        <topology evidence="1">Multi-pass membrane protein</topology>
    </subcellularLocation>
</comment>
<reference evidence="10 11" key="1">
    <citation type="submission" date="2021-12" db="EMBL/GenBank/DDBJ databases">
        <title>Genome sequencing of bacteria with rrn-lacking chromosome and rrn-plasmid.</title>
        <authorList>
            <person name="Anda M."/>
            <person name="Iwasaki W."/>
        </authorList>
    </citation>
    <scope>NUCLEOTIDE SEQUENCE [LARGE SCALE GENOMIC DNA]</scope>
    <source>
        <strain evidence="10 11">NBRC 101262</strain>
    </source>
</reference>
<evidence type="ECO:0000256" key="7">
    <source>
        <dbReference type="SAM" id="Phobius"/>
    </source>
</evidence>
<feature type="transmembrane region" description="Helical" evidence="7">
    <location>
        <begin position="299"/>
        <end position="327"/>
    </location>
</feature>
<gene>
    <name evidence="10" type="ORF">PEPS_22050</name>
</gene>
<evidence type="ECO:0000256" key="6">
    <source>
        <dbReference type="ARBA" id="ARBA00038076"/>
    </source>
</evidence>
<feature type="transmembrane region" description="Helical" evidence="7">
    <location>
        <begin position="393"/>
        <end position="416"/>
    </location>
</feature>
<dbReference type="Pfam" id="PF12704">
    <property type="entry name" value="MacB_PCD"/>
    <property type="match status" value="1"/>
</dbReference>
<keyword evidence="4 7" id="KW-1133">Transmembrane helix</keyword>
<organism evidence="10 11">
    <name type="scientific">Persicobacter psychrovividus</name>
    <dbReference type="NCBI Taxonomy" id="387638"/>
    <lineage>
        <taxon>Bacteria</taxon>
        <taxon>Pseudomonadati</taxon>
        <taxon>Bacteroidota</taxon>
        <taxon>Cytophagia</taxon>
        <taxon>Cytophagales</taxon>
        <taxon>Persicobacteraceae</taxon>
        <taxon>Persicobacter</taxon>
    </lineage>
</organism>
<keyword evidence="5 7" id="KW-0472">Membrane</keyword>
<evidence type="ECO:0000313" key="11">
    <source>
        <dbReference type="Proteomes" id="UP001354989"/>
    </source>
</evidence>
<dbReference type="InterPro" id="IPR003838">
    <property type="entry name" value="ABC3_permease_C"/>
</dbReference>
<dbReference type="EMBL" id="AP025292">
    <property type="protein sequence ID" value="BDC99924.1"/>
    <property type="molecule type" value="Genomic_DNA"/>
</dbReference>
<dbReference type="InterPro" id="IPR025857">
    <property type="entry name" value="MacB_PCD"/>
</dbReference>
<keyword evidence="11" id="KW-1185">Reference proteome</keyword>
<name>A0ABN6L9T1_9BACT</name>
<protein>
    <submittedName>
        <fullName evidence="10">ABC transporter permease</fullName>
    </submittedName>
</protein>
<evidence type="ECO:0000256" key="2">
    <source>
        <dbReference type="ARBA" id="ARBA00022475"/>
    </source>
</evidence>
<evidence type="ECO:0000259" key="9">
    <source>
        <dbReference type="Pfam" id="PF12704"/>
    </source>
</evidence>
<evidence type="ECO:0000256" key="4">
    <source>
        <dbReference type="ARBA" id="ARBA00022989"/>
    </source>
</evidence>
<dbReference type="PANTHER" id="PTHR30572:SF4">
    <property type="entry name" value="ABC TRANSPORTER PERMEASE YTRF"/>
    <property type="match status" value="1"/>
</dbReference>